<organism evidence="2 3">
    <name type="scientific">Cichlidogyrus casuarinus</name>
    <dbReference type="NCBI Taxonomy" id="1844966"/>
    <lineage>
        <taxon>Eukaryota</taxon>
        <taxon>Metazoa</taxon>
        <taxon>Spiralia</taxon>
        <taxon>Lophotrochozoa</taxon>
        <taxon>Platyhelminthes</taxon>
        <taxon>Monogenea</taxon>
        <taxon>Monopisthocotylea</taxon>
        <taxon>Dactylogyridea</taxon>
        <taxon>Ancyrocephalidae</taxon>
        <taxon>Cichlidogyrus</taxon>
    </lineage>
</organism>
<proteinExistence type="predicted"/>
<dbReference type="EMBL" id="JBJKFK010000230">
    <property type="protein sequence ID" value="KAL3318558.1"/>
    <property type="molecule type" value="Genomic_DNA"/>
</dbReference>
<dbReference type="GO" id="GO:0016301">
    <property type="term" value="F:kinase activity"/>
    <property type="evidence" value="ECO:0007669"/>
    <property type="project" value="UniProtKB-KW"/>
</dbReference>
<evidence type="ECO:0000313" key="2">
    <source>
        <dbReference type="EMBL" id="KAL3318558.1"/>
    </source>
</evidence>
<sequence>MRGMGKLPSLFDLEAASREEMDNEEQDIQKIEQKKKFPAPNDNVTIAQKDLIQFDKDWESAVDYINGNAITFEGFKTITFEIESQMKTTCDDLAKQVTSLSRKVFDMEAVETSQGDLDAEEEEEVLAMEEAAVGDEEANEGEDQVEEEGEEEEEEEEEEVEEEETGEEEDVALSSKRILGETAQYCPVTFMTKRVRLQGDPELAVKYNGYVYYLADEAAQQQFLADPKSVIEAIRDPRFHQPKPRYLILGGIGSGKSLHGRQILKNTLWTKLGKNIGPLHADEILSPLLSLPRLPTEAELEANEQLLDSFAQETGEANKEKTDGEEEESDKANLSDEEAAIRSYLTEGEPLPEDILESLIGKFWTTEPYLSRGVIIEGFPASTEQSEGRGCSCPRASETNAQVAKAHDEGEAEPQSEAGTCTKTIENQENAEKETT</sequence>
<feature type="region of interest" description="Disordered" evidence="1">
    <location>
        <begin position="131"/>
        <end position="173"/>
    </location>
</feature>
<reference evidence="2 3" key="1">
    <citation type="submission" date="2024-11" db="EMBL/GenBank/DDBJ databases">
        <title>Adaptive evolution of stress response genes in parasites aligns with host niche diversity.</title>
        <authorList>
            <person name="Hahn C."/>
            <person name="Resl P."/>
        </authorList>
    </citation>
    <scope>NUCLEOTIDE SEQUENCE [LARGE SCALE GENOMIC DNA]</scope>
    <source>
        <strain evidence="2">EGGRZ-B1_66</strain>
        <tissue evidence="2">Body</tissue>
    </source>
</reference>
<feature type="compositionally biased region" description="Polar residues" evidence="1">
    <location>
        <begin position="417"/>
        <end position="428"/>
    </location>
</feature>
<feature type="region of interest" description="Disordered" evidence="1">
    <location>
        <begin position="314"/>
        <end position="336"/>
    </location>
</feature>
<evidence type="ECO:0000313" key="3">
    <source>
        <dbReference type="Proteomes" id="UP001626550"/>
    </source>
</evidence>
<dbReference type="InterPro" id="IPR027417">
    <property type="entry name" value="P-loop_NTPase"/>
</dbReference>
<accession>A0ABD2QG96</accession>
<protein>
    <submittedName>
        <fullName evidence="2">Adenylate kinase</fullName>
    </submittedName>
</protein>
<comment type="caution">
    <text evidence="2">The sequence shown here is derived from an EMBL/GenBank/DDBJ whole genome shotgun (WGS) entry which is preliminary data.</text>
</comment>
<keyword evidence="3" id="KW-1185">Reference proteome</keyword>
<evidence type="ECO:0000256" key="1">
    <source>
        <dbReference type="SAM" id="MobiDB-lite"/>
    </source>
</evidence>
<dbReference type="AlphaFoldDB" id="A0ABD2QG96"/>
<keyword evidence="2" id="KW-0418">Kinase</keyword>
<gene>
    <name evidence="2" type="primary">AKD1_2</name>
    <name evidence="2" type="ORF">Ciccas_002776</name>
</gene>
<feature type="compositionally biased region" description="Acidic residues" evidence="1">
    <location>
        <begin position="131"/>
        <end position="171"/>
    </location>
</feature>
<feature type="region of interest" description="Disordered" evidence="1">
    <location>
        <begin position="1"/>
        <end position="27"/>
    </location>
</feature>
<feature type="region of interest" description="Disordered" evidence="1">
    <location>
        <begin position="381"/>
        <end position="436"/>
    </location>
</feature>
<keyword evidence="2" id="KW-0808">Transferase</keyword>
<name>A0ABD2QG96_9PLAT</name>
<dbReference type="Proteomes" id="UP001626550">
    <property type="component" value="Unassembled WGS sequence"/>
</dbReference>
<dbReference type="Gene3D" id="3.40.50.300">
    <property type="entry name" value="P-loop containing nucleotide triphosphate hydrolases"/>
    <property type="match status" value="1"/>
</dbReference>